<dbReference type="Pfam" id="PF06722">
    <property type="entry name" value="EryCIII-like_C"/>
    <property type="match status" value="1"/>
</dbReference>
<dbReference type="CDD" id="cd03784">
    <property type="entry name" value="GT1_Gtf-like"/>
    <property type="match status" value="1"/>
</dbReference>
<dbReference type="KEGG" id="msto:MSTO_15290"/>
<dbReference type="SUPFAM" id="SSF53756">
    <property type="entry name" value="UDP-Glycosyltransferase/glycogen phosphorylase"/>
    <property type="match status" value="1"/>
</dbReference>
<dbReference type="AlphaFoldDB" id="A0A7I7Q4Q1"/>
<organism evidence="3 4">
    <name type="scientific">Mycobacterium stomatepiae</name>
    <dbReference type="NCBI Taxonomy" id="470076"/>
    <lineage>
        <taxon>Bacteria</taxon>
        <taxon>Bacillati</taxon>
        <taxon>Actinomycetota</taxon>
        <taxon>Actinomycetes</taxon>
        <taxon>Mycobacteriales</taxon>
        <taxon>Mycobacteriaceae</taxon>
        <taxon>Mycobacterium</taxon>
        <taxon>Mycobacterium simiae complex</taxon>
    </lineage>
</organism>
<dbReference type="InterPro" id="IPR002213">
    <property type="entry name" value="UDP_glucos_trans"/>
</dbReference>
<feature type="domain" description="Glycosyltransferase family 28 N-terminal" evidence="1">
    <location>
        <begin position="3"/>
        <end position="70"/>
    </location>
</feature>
<dbReference type="GO" id="GO:0033072">
    <property type="term" value="P:vancomycin biosynthetic process"/>
    <property type="evidence" value="ECO:0007669"/>
    <property type="project" value="UniProtKB-ARBA"/>
</dbReference>
<evidence type="ECO:0000313" key="4">
    <source>
        <dbReference type="Proteomes" id="UP000467130"/>
    </source>
</evidence>
<feature type="domain" description="Erythromycin biosynthesis protein CIII-like C-terminal" evidence="2">
    <location>
        <begin position="258"/>
        <end position="349"/>
    </location>
</feature>
<dbReference type="PANTHER" id="PTHR48050:SF13">
    <property type="entry name" value="STEROL 3-BETA-GLUCOSYLTRANSFERASE UGT80A2"/>
    <property type="match status" value="1"/>
</dbReference>
<dbReference type="Proteomes" id="UP000467130">
    <property type="component" value="Chromosome"/>
</dbReference>
<evidence type="ECO:0000259" key="1">
    <source>
        <dbReference type="Pfam" id="PF03033"/>
    </source>
</evidence>
<dbReference type="GO" id="GO:0005975">
    <property type="term" value="P:carbohydrate metabolic process"/>
    <property type="evidence" value="ECO:0007669"/>
    <property type="project" value="InterPro"/>
</dbReference>
<dbReference type="GO" id="GO:0008194">
    <property type="term" value="F:UDP-glycosyltransferase activity"/>
    <property type="evidence" value="ECO:0007669"/>
    <property type="project" value="InterPro"/>
</dbReference>
<proteinExistence type="predicted"/>
<dbReference type="GO" id="GO:0016758">
    <property type="term" value="F:hexosyltransferase activity"/>
    <property type="evidence" value="ECO:0007669"/>
    <property type="project" value="InterPro"/>
</dbReference>
<dbReference type="FunFam" id="3.40.50.2000:FF:000009">
    <property type="entry name" value="Sterol 3-beta-glucosyltransferase UGT80A2"/>
    <property type="match status" value="1"/>
</dbReference>
<sequence length="386" mass="40546">MKFALAGYGSRGDIEPFAAVGRELLRRGHDVSMAVTPNMIGFVESAGLAAGAFGPDPPQNKDFSHTTLQNPILMMSAFTDQIRAAWVQWGTSLLTLADGADLVLTGKSEQGLAANVAQHYGIAQAALHFFPDGATSPNDMLARLAAEAEETQRGDLGLAEIPESAPLEIQAYDKLCFPGLDAQWAEQGLRRPFVGALTLELPADADTEALSWIDAGTPPIYFGFGSGVRVTSTDTVAVIAEACRQLGERALICSGPNDFTAVPPLDHVKVVGEVNHATVFPACRAVVHHGGAGTTAAGLRAGVPALVLPLGVDDQQVWAATVQRLKVGAGQEFRATTLDSLVAELRCILAPEYATRARAIAALMTTPAESVTRAADLLEEAARAGR</sequence>
<reference evidence="3 4" key="1">
    <citation type="journal article" date="2019" name="Emerg. Microbes Infect.">
        <title>Comprehensive subspecies identification of 175 nontuberculous mycobacteria species based on 7547 genomic profiles.</title>
        <authorList>
            <person name="Matsumoto Y."/>
            <person name="Kinjo T."/>
            <person name="Motooka D."/>
            <person name="Nabeya D."/>
            <person name="Jung N."/>
            <person name="Uechi K."/>
            <person name="Horii T."/>
            <person name="Iida T."/>
            <person name="Fujita J."/>
            <person name="Nakamura S."/>
        </authorList>
    </citation>
    <scope>NUCLEOTIDE SEQUENCE [LARGE SCALE GENOMIC DNA]</scope>
    <source>
        <strain evidence="3 4">JCM 17783</strain>
    </source>
</reference>
<evidence type="ECO:0000313" key="3">
    <source>
        <dbReference type="EMBL" id="BBY21324.1"/>
    </source>
</evidence>
<dbReference type="RefSeq" id="WP_163789331.1">
    <property type="nucleotide sequence ID" value="NZ_AP022587.1"/>
</dbReference>
<gene>
    <name evidence="3" type="ORF">MSTO_15290</name>
</gene>
<accession>A0A7I7Q4Q1</accession>
<dbReference type="Gene3D" id="3.40.50.2000">
    <property type="entry name" value="Glycogen Phosphorylase B"/>
    <property type="match status" value="2"/>
</dbReference>
<dbReference type="InterPro" id="IPR004276">
    <property type="entry name" value="GlycoTrans_28_N"/>
</dbReference>
<dbReference type="Pfam" id="PF03033">
    <property type="entry name" value="Glyco_transf_28"/>
    <property type="match status" value="1"/>
</dbReference>
<keyword evidence="3" id="KW-0808">Transferase</keyword>
<dbReference type="InterPro" id="IPR050426">
    <property type="entry name" value="Glycosyltransferase_28"/>
</dbReference>
<evidence type="ECO:0000259" key="2">
    <source>
        <dbReference type="Pfam" id="PF06722"/>
    </source>
</evidence>
<dbReference type="EMBL" id="AP022587">
    <property type="protein sequence ID" value="BBY21324.1"/>
    <property type="molecule type" value="Genomic_DNA"/>
</dbReference>
<protein>
    <submittedName>
        <fullName evidence="3">Putative glycosyltransferase</fullName>
    </submittedName>
</protein>
<keyword evidence="4" id="KW-1185">Reference proteome</keyword>
<dbReference type="PANTHER" id="PTHR48050">
    <property type="entry name" value="STEROL 3-BETA-GLUCOSYLTRANSFERASE"/>
    <property type="match status" value="1"/>
</dbReference>
<name>A0A7I7Q4Q1_9MYCO</name>
<dbReference type="InterPro" id="IPR010610">
    <property type="entry name" value="EryCIII-like_C"/>
</dbReference>